<name>A0A2P6VS98_9CHLO</name>
<keyword evidence="2" id="KW-1185">Reference proteome</keyword>
<comment type="caution">
    <text evidence="1">The sequence shown here is derived from an EMBL/GenBank/DDBJ whole genome shotgun (WGS) entry which is preliminary data.</text>
</comment>
<evidence type="ECO:0000313" key="2">
    <source>
        <dbReference type="Proteomes" id="UP000239649"/>
    </source>
</evidence>
<sequence length="73" mass="7320">MTLTLTAAEEGVFDASCAGETVYAASSLLDSFRAGVQEGCLDPSAADGATSAMAQVLDNYAPKLAPVLPPGTI</sequence>
<dbReference type="Proteomes" id="UP000239649">
    <property type="component" value="Unassembled WGS sequence"/>
</dbReference>
<reference evidence="1 2" key="1">
    <citation type="journal article" date="2018" name="Plant J.">
        <title>Genome sequences of Chlorella sorokiniana UTEX 1602 and Micractinium conductrix SAG 241.80: implications to maltose excretion by a green alga.</title>
        <authorList>
            <person name="Arriola M.B."/>
            <person name="Velmurugan N."/>
            <person name="Zhang Y."/>
            <person name="Plunkett M.H."/>
            <person name="Hondzo H."/>
            <person name="Barney B.M."/>
        </authorList>
    </citation>
    <scope>NUCLEOTIDE SEQUENCE [LARGE SCALE GENOMIC DNA]</scope>
    <source>
        <strain evidence="1 2">SAG 241.80</strain>
    </source>
</reference>
<dbReference type="AlphaFoldDB" id="A0A2P6VS98"/>
<accession>A0A2P6VS98</accession>
<organism evidence="1 2">
    <name type="scientific">Micractinium conductrix</name>
    <dbReference type="NCBI Taxonomy" id="554055"/>
    <lineage>
        <taxon>Eukaryota</taxon>
        <taxon>Viridiplantae</taxon>
        <taxon>Chlorophyta</taxon>
        <taxon>core chlorophytes</taxon>
        <taxon>Trebouxiophyceae</taxon>
        <taxon>Chlorellales</taxon>
        <taxon>Chlorellaceae</taxon>
        <taxon>Chlorella clade</taxon>
        <taxon>Micractinium</taxon>
    </lineage>
</organism>
<proteinExistence type="predicted"/>
<gene>
    <name evidence="1" type="primary">g860</name>
    <name evidence="1" type="ORF">C2E20_0860</name>
</gene>
<evidence type="ECO:0000313" key="1">
    <source>
        <dbReference type="EMBL" id="PSC76978.1"/>
    </source>
</evidence>
<protein>
    <submittedName>
        <fullName evidence="1">Acyl-dehydrogenase</fullName>
    </submittedName>
</protein>
<dbReference type="EMBL" id="LHPF02000001">
    <property type="protein sequence ID" value="PSC76978.1"/>
    <property type="molecule type" value="Genomic_DNA"/>
</dbReference>